<accession>A0A8S3TFQ3</accession>
<protein>
    <submittedName>
        <fullName evidence="9">CYP2J</fullName>
        <ecNumber evidence="9">1.14.14.1</ecNumber>
        <ecNumber evidence="9">1.14.14.73</ecNumber>
        <ecNumber evidence="9">1.14.14.74</ecNumber>
        <ecNumber evidence="9">1.14.14.75</ecNumber>
    </submittedName>
</protein>
<dbReference type="PRINTS" id="PR00385">
    <property type="entry name" value="P450"/>
</dbReference>
<dbReference type="PRINTS" id="PR00463">
    <property type="entry name" value="EP450I"/>
</dbReference>
<evidence type="ECO:0000256" key="7">
    <source>
        <dbReference type="PIRSR" id="PIRSR602401-1"/>
    </source>
</evidence>
<dbReference type="Proteomes" id="UP000683360">
    <property type="component" value="Unassembled WGS sequence"/>
</dbReference>
<evidence type="ECO:0000256" key="4">
    <source>
        <dbReference type="ARBA" id="ARBA00023002"/>
    </source>
</evidence>
<organism evidence="9 10">
    <name type="scientific">Mytilus edulis</name>
    <name type="common">Blue mussel</name>
    <dbReference type="NCBI Taxonomy" id="6550"/>
    <lineage>
        <taxon>Eukaryota</taxon>
        <taxon>Metazoa</taxon>
        <taxon>Spiralia</taxon>
        <taxon>Lophotrochozoa</taxon>
        <taxon>Mollusca</taxon>
        <taxon>Bivalvia</taxon>
        <taxon>Autobranchia</taxon>
        <taxon>Pteriomorphia</taxon>
        <taxon>Mytilida</taxon>
        <taxon>Mytiloidea</taxon>
        <taxon>Mytilidae</taxon>
        <taxon>Mytilinae</taxon>
        <taxon>Mytilus</taxon>
    </lineage>
</organism>
<dbReference type="GO" id="GO:0020037">
    <property type="term" value="F:heme binding"/>
    <property type="evidence" value="ECO:0007669"/>
    <property type="project" value="InterPro"/>
</dbReference>
<evidence type="ECO:0000256" key="8">
    <source>
        <dbReference type="RuleBase" id="RU000461"/>
    </source>
</evidence>
<keyword evidence="4 8" id="KW-0560">Oxidoreductase</keyword>
<name>A0A8S3TFQ3_MYTED</name>
<sequence>MLPLLGNLPILLQGNLIEISEKLKATYGSIFSLSLGGKWVVFINGNEYLREVFVKNAEFFSDRPKVFFIDKVLESKAVTAQNGLEWKTHRTFMVTALRNLGFGKKSMESKVLEETQHFLRVLSDSNGDPINVSDPIYVAVSNIICSIALGERFDYNDVEFKKLINVINELLSNQNIPAINLLPVLQYLPGDIFGAKRIIQQTHLLKKVFKRYIAEHINTIDPGNSRDFIDEYIIEQKRKPGLTDDDFPIAVFELFGAGTDTISNTITWSVLYLLKNPDVQDRMRDELLCTIPTDRPPTMADKLNLPFCEAVIAETQRLANILPFALPHAATEDVMIDKFKILKGSFVIPNLSSVAHDEELFPDHLKFDPLRFIDKQGKFYGQERIVPFSLGKRSCPGESLARMELFLFITSMVKKFHILPEIDGIFPSSKGQLGIAYVPNPFKARFVERNKY</sequence>
<dbReference type="InterPro" id="IPR017972">
    <property type="entry name" value="Cyt_P450_CS"/>
</dbReference>
<dbReference type="InterPro" id="IPR036396">
    <property type="entry name" value="Cyt_P450_sf"/>
</dbReference>
<keyword evidence="10" id="KW-1185">Reference proteome</keyword>
<dbReference type="InterPro" id="IPR001128">
    <property type="entry name" value="Cyt_P450"/>
</dbReference>
<comment type="similarity">
    <text evidence="2 8">Belongs to the cytochrome P450 family.</text>
</comment>
<comment type="caution">
    <text evidence="9">The sequence shown here is derived from an EMBL/GenBank/DDBJ whole genome shotgun (WGS) entry which is preliminary data.</text>
</comment>
<dbReference type="GO" id="GO:0006805">
    <property type="term" value="P:xenobiotic metabolic process"/>
    <property type="evidence" value="ECO:0007669"/>
    <property type="project" value="TreeGrafter"/>
</dbReference>
<evidence type="ECO:0000256" key="6">
    <source>
        <dbReference type="ARBA" id="ARBA00023033"/>
    </source>
</evidence>
<dbReference type="EC" id="1.14.14.74" evidence="9"/>
<gene>
    <name evidence="9" type="ORF">MEDL_43201</name>
</gene>
<dbReference type="InterPro" id="IPR002401">
    <property type="entry name" value="Cyt_P450_E_grp-I"/>
</dbReference>
<dbReference type="EC" id="1.14.14.73" evidence="9"/>
<comment type="cofactor">
    <cofactor evidence="1 7">
        <name>heme</name>
        <dbReference type="ChEBI" id="CHEBI:30413"/>
    </cofactor>
</comment>
<dbReference type="PROSITE" id="PS00086">
    <property type="entry name" value="CYTOCHROME_P450"/>
    <property type="match status" value="1"/>
</dbReference>
<dbReference type="GO" id="GO:0005506">
    <property type="term" value="F:iron ion binding"/>
    <property type="evidence" value="ECO:0007669"/>
    <property type="project" value="InterPro"/>
</dbReference>
<evidence type="ECO:0000313" key="10">
    <source>
        <dbReference type="Proteomes" id="UP000683360"/>
    </source>
</evidence>
<dbReference type="EC" id="1.14.14.1" evidence="9"/>
<dbReference type="PANTHER" id="PTHR24300:SF375">
    <property type="entry name" value="CYTOCHROME P450 FAMILY"/>
    <property type="match status" value="1"/>
</dbReference>
<dbReference type="Gene3D" id="1.10.630.10">
    <property type="entry name" value="Cytochrome P450"/>
    <property type="match status" value="1"/>
</dbReference>
<evidence type="ECO:0000256" key="2">
    <source>
        <dbReference type="ARBA" id="ARBA00010617"/>
    </source>
</evidence>
<dbReference type="InterPro" id="IPR050182">
    <property type="entry name" value="Cytochrome_P450_fam2"/>
</dbReference>
<evidence type="ECO:0000313" key="9">
    <source>
        <dbReference type="EMBL" id="CAG2230352.1"/>
    </source>
</evidence>
<feature type="binding site" description="axial binding residue" evidence="7">
    <location>
        <position position="395"/>
    </location>
    <ligand>
        <name>heme</name>
        <dbReference type="ChEBI" id="CHEBI:30413"/>
    </ligand>
    <ligandPart>
        <name>Fe</name>
        <dbReference type="ChEBI" id="CHEBI:18248"/>
    </ligandPart>
</feature>
<evidence type="ECO:0000256" key="1">
    <source>
        <dbReference type="ARBA" id="ARBA00001971"/>
    </source>
</evidence>
<dbReference type="PANTHER" id="PTHR24300">
    <property type="entry name" value="CYTOCHROME P450 508A4-RELATED"/>
    <property type="match status" value="1"/>
</dbReference>
<dbReference type="EC" id="1.14.14.75" evidence="9"/>
<dbReference type="AlphaFoldDB" id="A0A8S3TFQ3"/>
<evidence type="ECO:0000256" key="5">
    <source>
        <dbReference type="ARBA" id="ARBA00023004"/>
    </source>
</evidence>
<dbReference type="Pfam" id="PF00067">
    <property type="entry name" value="p450"/>
    <property type="match status" value="1"/>
</dbReference>
<keyword evidence="3 7" id="KW-0479">Metal-binding</keyword>
<keyword evidence="5 7" id="KW-0408">Iron</keyword>
<proteinExistence type="inferred from homology"/>
<dbReference type="SUPFAM" id="SSF48264">
    <property type="entry name" value="Cytochrome P450"/>
    <property type="match status" value="1"/>
</dbReference>
<keyword evidence="7 8" id="KW-0349">Heme</keyword>
<dbReference type="OrthoDB" id="1844152at2759"/>
<evidence type="ECO:0000256" key="3">
    <source>
        <dbReference type="ARBA" id="ARBA00022723"/>
    </source>
</evidence>
<dbReference type="GO" id="GO:0005737">
    <property type="term" value="C:cytoplasm"/>
    <property type="evidence" value="ECO:0007669"/>
    <property type="project" value="TreeGrafter"/>
</dbReference>
<dbReference type="GO" id="GO:0006082">
    <property type="term" value="P:organic acid metabolic process"/>
    <property type="evidence" value="ECO:0007669"/>
    <property type="project" value="TreeGrafter"/>
</dbReference>
<reference evidence="9" key="1">
    <citation type="submission" date="2021-03" db="EMBL/GenBank/DDBJ databases">
        <authorList>
            <person name="Bekaert M."/>
        </authorList>
    </citation>
    <scope>NUCLEOTIDE SEQUENCE</scope>
</reference>
<dbReference type="EMBL" id="CAJPWZ010002061">
    <property type="protein sequence ID" value="CAG2230352.1"/>
    <property type="molecule type" value="Genomic_DNA"/>
</dbReference>
<dbReference type="FunFam" id="1.10.630.10:FF:000036">
    <property type="entry name" value="CYtochrome P450 family"/>
    <property type="match status" value="1"/>
</dbReference>
<keyword evidence="6 8" id="KW-0503">Monooxygenase</keyword>
<dbReference type="GO" id="GO:0016712">
    <property type="term" value="F:oxidoreductase activity, acting on paired donors, with incorporation or reduction of molecular oxygen, reduced flavin or flavoprotein as one donor, and incorporation of one atom of oxygen"/>
    <property type="evidence" value="ECO:0007669"/>
    <property type="project" value="UniProtKB-EC"/>
</dbReference>